<evidence type="ECO:0000256" key="5">
    <source>
        <dbReference type="ARBA" id="ARBA00023136"/>
    </source>
</evidence>
<dbReference type="GO" id="GO:0022857">
    <property type="term" value="F:transmembrane transporter activity"/>
    <property type="evidence" value="ECO:0007669"/>
    <property type="project" value="TreeGrafter"/>
</dbReference>
<evidence type="ECO:0000256" key="6">
    <source>
        <dbReference type="ARBA" id="ARBA00038076"/>
    </source>
</evidence>
<sequence>MSAGALTLLARLRRMALAAVWAYKARSLFVILGVGFGVASLTLIVTAVDGAERKAVELVEWFGPDAALVFGGNFKKRAVGARFNTITQDDVRTISQSLPGVSMVVPMRSKAEVPVRHKDSNMPGTLVIGATENYAQAWNWPLVEGRDISAEDVRLGARVALLGDKPARELFGDQSPVGRTFQVGKFQVQAIGLLKYRGASGGGGEVDDRIIIPITTLTNRFNMDRKYYRAMRIKFLEPERMSTHVENLRSFMRQNHNLGPTDDDDFSIITADEILKFLSAFKGGLVAFLGVTAAASMTVGGFVLANLFSISVSERSREIGLKKALGATQNAILAQFLLEAAMLTAVGGLVGLGLGLGLGQLLTRLGMLQILFSWKVFFLSLGSALVIGFVFGIKPARAAAQLDPIAALRGDA</sequence>
<name>A0A239CBK0_9BACT</name>
<organism evidence="10 11">
    <name type="scientific">Humidesulfovibrio mexicanus</name>
    <dbReference type="NCBI Taxonomy" id="147047"/>
    <lineage>
        <taxon>Bacteria</taxon>
        <taxon>Pseudomonadati</taxon>
        <taxon>Thermodesulfobacteriota</taxon>
        <taxon>Desulfovibrionia</taxon>
        <taxon>Desulfovibrionales</taxon>
        <taxon>Desulfovibrionaceae</taxon>
        <taxon>Humidesulfovibrio</taxon>
    </lineage>
</organism>
<accession>A0A239CBK0</accession>
<dbReference type="InterPro" id="IPR050250">
    <property type="entry name" value="Macrolide_Exporter_MacB"/>
</dbReference>
<evidence type="ECO:0000256" key="1">
    <source>
        <dbReference type="ARBA" id="ARBA00004651"/>
    </source>
</evidence>
<dbReference type="InterPro" id="IPR003838">
    <property type="entry name" value="ABC3_permease_C"/>
</dbReference>
<evidence type="ECO:0000313" key="11">
    <source>
        <dbReference type="Proteomes" id="UP000198324"/>
    </source>
</evidence>
<dbReference type="OrthoDB" id="9802264at2"/>
<feature type="transmembrane region" description="Helical" evidence="7">
    <location>
        <begin position="370"/>
        <end position="393"/>
    </location>
</feature>
<dbReference type="EMBL" id="FZOC01000007">
    <property type="protein sequence ID" value="SNS17262.1"/>
    <property type="molecule type" value="Genomic_DNA"/>
</dbReference>
<evidence type="ECO:0000313" key="10">
    <source>
        <dbReference type="EMBL" id="SNS17262.1"/>
    </source>
</evidence>
<dbReference type="PANTHER" id="PTHR30572:SF4">
    <property type="entry name" value="ABC TRANSPORTER PERMEASE YTRF"/>
    <property type="match status" value="1"/>
</dbReference>
<dbReference type="InterPro" id="IPR025857">
    <property type="entry name" value="MacB_PCD"/>
</dbReference>
<evidence type="ECO:0000256" key="4">
    <source>
        <dbReference type="ARBA" id="ARBA00022989"/>
    </source>
</evidence>
<proteinExistence type="inferred from homology"/>
<reference evidence="10 11" key="1">
    <citation type="submission" date="2017-06" db="EMBL/GenBank/DDBJ databases">
        <authorList>
            <person name="Kim H.J."/>
            <person name="Triplett B.A."/>
        </authorList>
    </citation>
    <scope>NUCLEOTIDE SEQUENCE [LARGE SCALE GENOMIC DNA]</scope>
    <source>
        <strain evidence="10 11">DSM 13116</strain>
    </source>
</reference>
<evidence type="ECO:0000256" key="3">
    <source>
        <dbReference type="ARBA" id="ARBA00022692"/>
    </source>
</evidence>
<dbReference type="Pfam" id="PF02687">
    <property type="entry name" value="FtsX"/>
    <property type="match status" value="1"/>
</dbReference>
<evidence type="ECO:0000259" key="9">
    <source>
        <dbReference type="Pfam" id="PF12704"/>
    </source>
</evidence>
<keyword evidence="5 7" id="KW-0472">Membrane</keyword>
<evidence type="ECO:0000256" key="7">
    <source>
        <dbReference type="SAM" id="Phobius"/>
    </source>
</evidence>
<dbReference type="GO" id="GO:0005886">
    <property type="term" value="C:plasma membrane"/>
    <property type="evidence" value="ECO:0007669"/>
    <property type="project" value="UniProtKB-SubCell"/>
</dbReference>
<dbReference type="RefSeq" id="WP_089275274.1">
    <property type="nucleotide sequence ID" value="NZ_FZOC01000007.1"/>
</dbReference>
<evidence type="ECO:0000256" key="2">
    <source>
        <dbReference type="ARBA" id="ARBA00022475"/>
    </source>
</evidence>
<keyword evidence="11" id="KW-1185">Reference proteome</keyword>
<gene>
    <name evidence="10" type="ORF">SAMN04488503_3046</name>
</gene>
<keyword evidence="3 7" id="KW-0812">Transmembrane</keyword>
<feature type="transmembrane region" description="Helical" evidence="7">
    <location>
        <begin position="285"/>
        <end position="312"/>
    </location>
</feature>
<feature type="domain" description="ABC3 transporter permease C-terminal" evidence="8">
    <location>
        <begin position="293"/>
        <end position="403"/>
    </location>
</feature>
<comment type="similarity">
    <text evidence="6">Belongs to the ABC-4 integral membrane protein family.</text>
</comment>
<dbReference type="PANTHER" id="PTHR30572">
    <property type="entry name" value="MEMBRANE COMPONENT OF TRANSPORTER-RELATED"/>
    <property type="match status" value="1"/>
</dbReference>
<feature type="transmembrane region" description="Helical" evidence="7">
    <location>
        <begin position="332"/>
        <end position="358"/>
    </location>
</feature>
<feature type="transmembrane region" description="Helical" evidence="7">
    <location>
        <begin position="28"/>
        <end position="48"/>
    </location>
</feature>
<feature type="domain" description="MacB-like periplasmic core" evidence="9">
    <location>
        <begin position="27"/>
        <end position="241"/>
    </location>
</feature>
<dbReference type="Proteomes" id="UP000198324">
    <property type="component" value="Unassembled WGS sequence"/>
</dbReference>
<evidence type="ECO:0000259" key="8">
    <source>
        <dbReference type="Pfam" id="PF02687"/>
    </source>
</evidence>
<comment type="subcellular location">
    <subcellularLocation>
        <location evidence="1">Cell membrane</location>
        <topology evidence="1">Multi-pass membrane protein</topology>
    </subcellularLocation>
</comment>
<protein>
    <submittedName>
        <fullName evidence="10">Putative ABC transport system permease protein</fullName>
    </submittedName>
</protein>
<keyword evidence="4 7" id="KW-1133">Transmembrane helix</keyword>
<keyword evidence="2" id="KW-1003">Cell membrane</keyword>
<dbReference type="AlphaFoldDB" id="A0A239CBK0"/>
<dbReference type="Pfam" id="PF12704">
    <property type="entry name" value="MacB_PCD"/>
    <property type="match status" value="1"/>
</dbReference>